<name>A0A9Q2S1M5_9RHOB</name>
<evidence type="ECO:0000313" key="1">
    <source>
        <dbReference type="EMBL" id="MBM2356367.1"/>
    </source>
</evidence>
<dbReference type="EMBL" id="JAFBWN010000015">
    <property type="protein sequence ID" value="MBM2356367.1"/>
    <property type="molecule type" value="Genomic_DNA"/>
</dbReference>
<accession>A0A9Q2S1M5</accession>
<dbReference type="RefSeq" id="WP_231035245.1">
    <property type="nucleotide sequence ID" value="NZ_JAJNGX010000015.1"/>
</dbReference>
<dbReference type="AlphaFoldDB" id="A0A9Q2S1M5"/>
<gene>
    <name evidence="1" type="ORF">JQX14_17565</name>
</gene>
<reference evidence="1" key="1">
    <citation type="submission" date="2021-01" db="EMBL/GenBank/DDBJ databases">
        <title>Diatom-associated Roseobacters Show Island Model of Population Structure.</title>
        <authorList>
            <person name="Qu L."/>
            <person name="Feng X."/>
            <person name="Chen Y."/>
            <person name="Li L."/>
            <person name="Wang X."/>
            <person name="Hu Z."/>
            <person name="Wang H."/>
            <person name="Luo H."/>
        </authorList>
    </citation>
    <scope>NUCLEOTIDE SEQUENCE</scope>
    <source>
        <strain evidence="1">SM26-45</strain>
    </source>
</reference>
<proteinExistence type="predicted"/>
<protein>
    <submittedName>
        <fullName evidence="1">Uncharacterized protein</fullName>
    </submittedName>
</protein>
<comment type="caution">
    <text evidence="1">The sequence shown here is derived from an EMBL/GenBank/DDBJ whole genome shotgun (WGS) entry which is preliminary data.</text>
</comment>
<dbReference type="Proteomes" id="UP000809337">
    <property type="component" value="Unassembled WGS sequence"/>
</dbReference>
<organism evidence="1 2">
    <name type="scientific">Pseudosulfitobacter pseudonitzschiae</name>
    <dbReference type="NCBI Taxonomy" id="1402135"/>
    <lineage>
        <taxon>Bacteria</taxon>
        <taxon>Pseudomonadati</taxon>
        <taxon>Pseudomonadota</taxon>
        <taxon>Alphaproteobacteria</taxon>
        <taxon>Rhodobacterales</taxon>
        <taxon>Roseobacteraceae</taxon>
        <taxon>Pseudosulfitobacter</taxon>
    </lineage>
</organism>
<sequence>MNVIDPFEVNSSNMTSNVTEDDYGEWDAGTSYDADDRVIIIGDVHKVYQCVSDSTTGSDKAPSGTTASNDFWVYVSATNLFKAFDQQTSDPVTRVTPITYSFTVNGFVSALAFFRVSVASAVNITITDTDENVVYSETVSLVDTSHMTDWFKVFTEVPRSARQKLIVGLPFAPGGQIDLEFVGPAGQEIGVGQIAFGKAERIGTTLPGTAPGYRSFSRKDRDFSGNAITTPRPSKRSVRYVASVETQQVDNIIEYLSSLEAKGAVYFADSDVDFLGTTIYGLMGEFDIPEGINVSFMNAEVLSL</sequence>
<evidence type="ECO:0000313" key="2">
    <source>
        <dbReference type="Proteomes" id="UP000809337"/>
    </source>
</evidence>